<sequence length="136" mass="16199">MLEACRCRLLVFVALVKPGHNCRQILEVCYGELTLWHASYGVKGYKERGKLVAFFFSCFLGCRRKLRFQETYFSGQAALWRPMAQKLYWRSCPSSRCELGFCGLRQRFRRWKLPPRRCLTYHVFVFPRPSHLLCTY</sequence>
<evidence type="ECO:0000313" key="1">
    <source>
        <dbReference type="EMBL" id="JAR89051.1"/>
    </source>
</evidence>
<protein>
    <submittedName>
        <fullName evidence="1">Putative secreted protein</fullName>
    </submittedName>
</protein>
<dbReference type="AlphaFoldDB" id="A0A147BE61"/>
<reference evidence="1" key="1">
    <citation type="journal article" date="2018" name="PLoS Negl. Trop. Dis.">
        <title>Sialome diversity of ticks revealed by RNAseq of single tick salivary glands.</title>
        <authorList>
            <person name="Perner J."/>
            <person name="Kropackova S."/>
            <person name="Kopacek P."/>
            <person name="Ribeiro J.M."/>
        </authorList>
    </citation>
    <scope>NUCLEOTIDE SEQUENCE</scope>
    <source>
        <strain evidence="1">Siblings of single egg batch collected in Ceske Budejovice</strain>
        <tissue evidence="1">Salivary glands</tissue>
    </source>
</reference>
<organism evidence="1">
    <name type="scientific">Ixodes ricinus</name>
    <name type="common">Common tick</name>
    <name type="synonym">Acarus ricinus</name>
    <dbReference type="NCBI Taxonomy" id="34613"/>
    <lineage>
        <taxon>Eukaryota</taxon>
        <taxon>Metazoa</taxon>
        <taxon>Ecdysozoa</taxon>
        <taxon>Arthropoda</taxon>
        <taxon>Chelicerata</taxon>
        <taxon>Arachnida</taxon>
        <taxon>Acari</taxon>
        <taxon>Parasitiformes</taxon>
        <taxon>Ixodida</taxon>
        <taxon>Ixodoidea</taxon>
        <taxon>Ixodidae</taxon>
        <taxon>Ixodinae</taxon>
        <taxon>Ixodes</taxon>
    </lineage>
</organism>
<proteinExistence type="predicted"/>
<accession>A0A147BE61</accession>
<name>A0A147BE61_IXORI</name>
<dbReference type="EMBL" id="GEGO01006353">
    <property type="protein sequence ID" value="JAR89051.1"/>
    <property type="molecule type" value="Transcribed_RNA"/>
</dbReference>